<name>A0ABN8B8N4_CHISP</name>
<dbReference type="SUPFAM" id="SSF53098">
    <property type="entry name" value="Ribonuclease H-like"/>
    <property type="match status" value="1"/>
</dbReference>
<dbReference type="Pfam" id="PF05699">
    <property type="entry name" value="Dimer_Tnp_hAT"/>
    <property type="match status" value="1"/>
</dbReference>
<proteinExistence type="predicted"/>
<sequence length="182" mass="20903">MALNENEDLAAMGFIEIMAQNDNSDVVTDLANYKARDGFWRKRFIWVQVENISPVTWWKGLCSSKNLSRIAVRILTAPCTSAATERSFSKHGHIHSKKRNRLTTEEAAKLAFASYNWDLLHEYNQIVGSEDSESLKDRMTPDHVQNIEQSEENQSSEDESHYDNQNKRTTEEIILATRIIKA</sequence>
<accession>A0ABN8B8N4</accession>
<organism evidence="3 4">
    <name type="scientific">Chilo suppressalis</name>
    <name type="common">Asiatic rice borer moth</name>
    <dbReference type="NCBI Taxonomy" id="168631"/>
    <lineage>
        <taxon>Eukaryota</taxon>
        <taxon>Metazoa</taxon>
        <taxon>Ecdysozoa</taxon>
        <taxon>Arthropoda</taxon>
        <taxon>Hexapoda</taxon>
        <taxon>Insecta</taxon>
        <taxon>Pterygota</taxon>
        <taxon>Neoptera</taxon>
        <taxon>Endopterygota</taxon>
        <taxon>Lepidoptera</taxon>
        <taxon>Glossata</taxon>
        <taxon>Ditrysia</taxon>
        <taxon>Pyraloidea</taxon>
        <taxon>Crambidae</taxon>
        <taxon>Crambinae</taxon>
        <taxon>Chilo</taxon>
    </lineage>
</organism>
<feature type="domain" description="HAT C-terminal dimerisation" evidence="2">
    <location>
        <begin position="46"/>
        <end position="114"/>
    </location>
</feature>
<evidence type="ECO:0000259" key="2">
    <source>
        <dbReference type="Pfam" id="PF05699"/>
    </source>
</evidence>
<keyword evidence="4" id="KW-1185">Reference proteome</keyword>
<dbReference type="InterPro" id="IPR012337">
    <property type="entry name" value="RNaseH-like_sf"/>
</dbReference>
<feature type="region of interest" description="Disordered" evidence="1">
    <location>
        <begin position="146"/>
        <end position="170"/>
    </location>
</feature>
<evidence type="ECO:0000256" key="1">
    <source>
        <dbReference type="SAM" id="MobiDB-lite"/>
    </source>
</evidence>
<feature type="compositionally biased region" description="Basic and acidic residues" evidence="1">
    <location>
        <begin position="158"/>
        <end position="170"/>
    </location>
</feature>
<evidence type="ECO:0000313" key="4">
    <source>
        <dbReference type="Proteomes" id="UP001153292"/>
    </source>
</evidence>
<dbReference type="InterPro" id="IPR008906">
    <property type="entry name" value="HATC_C_dom"/>
</dbReference>
<evidence type="ECO:0000313" key="3">
    <source>
        <dbReference type="EMBL" id="CAH0406001.1"/>
    </source>
</evidence>
<gene>
    <name evidence="3" type="ORF">CHILSU_LOCUS9376</name>
</gene>
<protein>
    <recommendedName>
        <fullName evidence="2">HAT C-terminal dimerisation domain-containing protein</fullName>
    </recommendedName>
</protein>
<reference evidence="3" key="1">
    <citation type="submission" date="2021-12" db="EMBL/GenBank/DDBJ databases">
        <authorList>
            <person name="King R."/>
        </authorList>
    </citation>
    <scope>NUCLEOTIDE SEQUENCE</scope>
</reference>
<dbReference type="EMBL" id="OU963898">
    <property type="protein sequence ID" value="CAH0406001.1"/>
    <property type="molecule type" value="Genomic_DNA"/>
</dbReference>
<dbReference type="Proteomes" id="UP001153292">
    <property type="component" value="Chromosome 5"/>
</dbReference>